<accession>A0A4Q1V4R5</accession>
<organism evidence="2 3">
    <name type="scientific">Bradyrhizobium betae</name>
    <dbReference type="NCBI Taxonomy" id="244734"/>
    <lineage>
        <taxon>Bacteria</taxon>
        <taxon>Pseudomonadati</taxon>
        <taxon>Pseudomonadota</taxon>
        <taxon>Alphaproteobacteria</taxon>
        <taxon>Hyphomicrobiales</taxon>
        <taxon>Nitrobacteraceae</taxon>
        <taxon>Bradyrhizobium</taxon>
    </lineage>
</organism>
<proteinExistence type="predicted"/>
<dbReference type="Proteomes" id="UP000290819">
    <property type="component" value="Unassembled WGS sequence"/>
</dbReference>
<dbReference type="RefSeq" id="WP_129272023.1">
    <property type="nucleotide sequence ID" value="NZ_MZXW01000021.1"/>
</dbReference>
<name>A0A4Q1V4R5_9BRAD</name>
<gene>
    <name evidence="2" type="ORF">B5V03_19425</name>
</gene>
<dbReference type="AlphaFoldDB" id="A0A4Q1V4R5"/>
<keyword evidence="1" id="KW-0732">Signal</keyword>
<feature type="chain" id="PRO_5020378250" description="Secreted protein" evidence="1">
    <location>
        <begin position="25"/>
        <end position="70"/>
    </location>
</feature>
<evidence type="ECO:0000313" key="2">
    <source>
        <dbReference type="EMBL" id="RXT45830.1"/>
    </source>
</evidence>
<evidence type="ECO:0008006" key="4">
    <source>
        <dbReference type="Google" id="ProtNLM"/>
    </source>
</evidence>
<dbReference type="OrthoDB" id="8244319at2"/>
<sequence>MINHPRTHKGTVLVAACVTFTCVAALLSVNQTSSTSAELGADWQCSRFALVFTTCTPVREIVFAGPRKPT</sequence>
<keyword evidence="3" id="KW-1185">Reference proteome</keyword>
<evidence type="ECO:0000313" key="3">
    <source>
        <dbReference type="Proteomes" id="UP000290819"/>
    </source>
</evidence>
<comment type="caution">
    <text evidence="2">The sequence shown here is derived from an EMBL/GenBank/DDBJ whole genome shotgun (WGS) entry which is preliminary data.</text>
</comment>
<protein>
    <recommendedName>
        <fullName evidence="4">Secreted protein</fullName>
    </recommendedName>
</protein>
<reference evidence="2 3" key="1">
    <citation type="submission" date="2017-03" db="EMBL/GenBank/DDBJ databases">
        <authorList>
            <person name="Safronova V.I."/>
            <person name="Sazanova A.L."/>
            <person name="Chirak E.R."/>
        </authorList>
    </citation>
    <scope>NUCLEOTIDE SEQUENCE [LARGE SCALE GENOMIC DNA]</scope>
    <source>
        <strain evidence="2 3">Opo-243</strain>
    </source>
</reference>
<feature type="signal peptide" evidence="1">
    <location>
        <begin position="1"/>
        <end position="24"/>
    </location>
</feature>
<dbReference type="EMBL" id="MZXW01000021">
    <property type="protein sequence ID" value="RXT45830.1"/>
    <property type="molecule type" value="Genomic_DNA"/>
</dbReference>
<evidence type="ECO:0000256" key="1">
    <source>
        <dbReference type="SAM" id="SignalP"/>
    </source>
</evidence>